<keyword evidence="2 3" id="KW-0802">TPR repeat</keyword>
<evidence type="ECO:0000313" key="5">
    <source>
        <dbReference type="EMBL" id="PAT36702.1"/>
    </source>
</evidence>
<feature type="topological domain" description="Cytoplasmic" evidence="2">
    <location>
        <begin position="24"/>
        <end position="421"/>
    </location>
</feature>
<dbReference type="SUPFAM" id="SSF48452">
    <property type="entry name" value="TPR-like"/>
    <property type="match status" value="1"/>
</dbReference>
<protein>
    <recommendedName>
        <fullName evidence="2">Lipopolysaccharide assembly protein B</fullName>
    </recommendedName>
</protein>
<feature type="binding site" evidence="2">
    <location>
        <position position="393"/>
    </location>
    <ligand>
        <name>Fe cation</name>
        <dbReference type="ChEBI" id="CHEBI:24875"/>
    </ligand>
</feature>
<dbReference type="GO" id="GO:0009898">
    <property type="term" value="C:cytoplasmic side of plasma membrane"/>
    <property type="evidence" value="ECO:0007669"/>
    <property type="project" value="UniProtKB-UniRule"/>
</dbReference>
<gene>
    <name evidence="2" type="primary">lapB</name>
    <name evidence="5" type="ORF">CK625_09425</name>
</gene>
<dbReference type="RefSeq" id="WP_095540071.1">
    <property type="nucleotide sequence ID" value="NZ_NSJB01000007.1"/>
</dbReference>
<proteinExistence type="inferred from homology"/>
<evidence type="ECO:0000256" key="1">
    <source>
        <dbReference type="ARBA" id="ARBA00022723"/>
    </source>
</evidence>
<feature type="repeat" description="TPR" evidence="3">
    <location>
        <begin position="37"/>
        <end position="70"/>
    </location>
</feature>
<dbReference type="EMBL" id="NSJB01000007">
    <property type="protein sequence ID" value="PAT36702.1"/>
    <property type="molecule type" value="Genomic_DNA"/>
</dbReference>
<keyword evidence="2" id="KW-1133">Transmembrane helix</keyword>
<reference evidence="5 6" key="1">
    <citation type="submission" date="2017-08" db="EMBL/GenBank/DDBJ databases">
        <title>WGS of Clinical strains of the CDC Group NO-1 linked to zoonotic infections in humans.</title>
        <authorList>
            <person name="Bernier A.-M."/>
            <person name="Bernard K."/>
        </authorList>
    </citation>
    <scope>NUCLEOTIDE SEQUENCE [LARGE SCALE GENOMIC DNA]</scope>
    <source>
        <strain evidence="5 6">NML00-0135</strain>
    </source>
</reference>
<dbReference type="InterPro" id="IPR030865">
    <property type="entry name" value="LapB"/>
</dbReference>
<dbReference type="Pfam" id="PF13176">
    <property type="entry name" value="TPR_7"/>
    <property type="match status" value="1"/>
</dbReference>
<comment type="similarity">
    <text evidence="2">Belongs to the LapB family.</text>
</comment>
<feature type="binding site" evidence="2">
    <location>
        <position position="404"/>
    </location>
    <ligand>
        <name>Fe cation</name>
        <dbReference type="ChEBI" id="CHEBI:24875"/>
    </ligand>
</feature>
<evidence type="ECO:0000256" key="3">
    <source>
        <dbReference type="PROSITE-ProRule" id="PRU00339"/>
    </source>
</evidence>
<comment type="caution">
    <text evidence="5">The sequence shown here is derived from an EMBL/GenBank/DDBJ whole genome shotgun (WGS) entry which is preliminary data.</text>
</comment>
<dbReference type="Pfam" id="PF18073">
    <property type="entry name" value="Zn_ribbon_LapB"/>
    <property type="match status" value="1"/>
</dbReference>
<dbReference type="AlphaFoldDB" id="A0A2A2AG67"/>
<name>A0A2A2AG67_9BURK</name>
<dbReference type="Proteomes" id="UP000218054">
    <property type="component" value="Unassembled WGS sequence"/>
</dbReference>
<comment type="function">
    <text evidence="2">Modulates cellular lipopolysaccharide (LPS) levels by regulating LpxC, which is involved in lipid A biosynthesis. May act by modulating the proteolytic activity of FtsH towards LpxC. May also coordinate assembly of proteins involved in LPS synthesis at the plasma membrane.</text>
</comment>
<keyword evidence="2" id="KW-0408">Iron</keyword>
<keyword evidence="2" id="KW-0997">Cell inner membrane</keyword>
<keyword evidence="6" id="KW-1185">Reference proteome</keyword>
<dbReference type="InterPro" id="IPR019734">
    <property type="entry name" value="TPR_rpt"/>
</dbReference>
<feature type="binding site" evidence="2">
    <location>
        <position position="390"/>
    </location>
    <ligand>
        <name>Fe cation</name>
        <dbReference type="ChEBI" id="CHEBI:24875"/>
    </ligand>
</feature>
<dbReference type="InterPro" id="IPR011990">
    <property type="entry name" value="TPR-like_helical_dom_sf"/>
</dbReference>
<keyword evidence="2" id="KW-0812">Transmembrane</keyword>
<keyword evidence="2" id="KW-1003">Cell membrane</keyword>
<evidence type="ECO:0000256" key="2">
    <source>
        <dbReference type="HAMAP-Rule" id="MF_00994"/>
    </source>
</evidence>
<evidence type="ECO:0000259" key="4">
    <source>
        <dbReference type="Pfam" id="PF18073"/>
    </source>
</evidence>
<dbReference type="HAMAP" id="MF_00994">
    <property type="entry name" value="LPS_assembly_LapB"/>
    <property type="match status" value="1"/>
</dbReference>
<dbReference type="GO" id="GO:0005506">
    <property type="term" value="F:iron ion binding"/>
    <property type="evidence" value="ECO:0007669"/>
    <property type="project" value="UniProtKB-UniRule"/>
</dbReference>
<feature type="domain" description="LapB rubredoxin metal binding" evidence="4">
    <location>
        <begin position="388"/>
        <end position="414"/>
    </location>
</feature>
<feature type="binding site" evidence="2">
    <location>
        <position position="407"/>
    </location>
    <ligand>
        <name>Fe cation</name>
        <dbReference type="ChEBI" id="CHEBI:24875"/>
    </ligand>
</feature>
<keyword evidence="2" id="KW-0677">Repeat</keyword>
<dbReference type="GO" id="GO:0046890">
    <property type="term" value="P:regulation of lipid biosynthetic process"/>
    <property type="evidence" value="ECO:0007669"/>
    <property type="project" value="UniProtKB-UniRule"/>
</dbReference>
<keyword evidence="1 2" id="KW-0479">Metal-binding</keyword>
<organism evidence="5 6">
    <name type="scientific">Vandammella animalimorsus</name>
    <dbReference type="NCBI Taxonomy" id="2029117"/>
    <lineage>
        <taxon>Bacteria</taxon>
        <taxon>Pseudomonadati</taxon>
        <taxon>Pseudomonadota</taxon>
        <taxon>Betaproteobacteria</taxon>
        <taxon>Burkholderiales</taxon>
        <taxon>Comamonadaceae</taxon>
        <taxon>Vandammella</taxon>
    </lineage>
</organism>
<dbReference type="GO" id="GO:0008653">
    <property type="term" value="P:lipopolysaccharide metabolic process"/>
    <property type="evidence" value="ECO:0007669"/>
    <property type="project" value="InterPro"/>
</dbReference>
<evidence type="ECO:0000313" key="6">
    <source>
        <dbReference type="Proteomes" id="UP000218054"/>
    </source>
</evidence>
<dbReference type="Gene3D" id="1.25.40.10">
    <property type="entry name" value="Tetratricopeptide repeat domain"/>
    <property type="match status" value="1"/>
</dbReference>
<comment type="subcellular location">
    <subcellularLocation>
        <location evidence="2">Cell inner membrane</location>
        <topology evidence="2">Single-pass membrane protein</topology>
        <orientation evidence="2">Cytoplasmic side</orientation>
    </subcellularLocation>
</comment>
<accession>A0A2A2AG67</accession>
<keyword evidence="2" id="KW-0472">Membrane</keyword>
<sequence length="421" mass="47684">MDFEWSWLLLGLPLAFMLGWLASRLDWRQMRVLQRSSPRTYFQGLTYLLNEQQDKAIDVFVEAVQSDPETIELHFALGSLFRRRGEYHRAVRVHEHLLARADLSAADRARAQWGLAQDYLKIGLFDFAEQALQPLIGTELEPQAQTALLYVYERLRDWPQALALLERIDAQADAAPGADAADRQPRMLGRQVHYWCEQAQQAARARDYPQARALLQQAQAQASALAAADGAQQHVRPAMEHIQLLQQQGQHLQALQAGLELARQQPEAMPLVASCVRELLPRVDAQQPALQQLHALLRAHYQREPSLDVLLALVAIEQRLGWPQAAQWYVEHVRRRPSLVAAARWMQAQLDGPQAVAGQLGMAAQEGGDSAAAVQASLDKALQPRLHYRCTQCGFETQHYFWQCPGCQSWESFPPRRVEEL</sequence>
<dbReference type="InterPro" id="IPR041166">
    <property type="entry name" value="Rubredoxin_2"/>
</dbReference>
<dbReference type="PROSITE" id="PS50005">
    <property type="entry name" value="TPR"/>
    <property type="match status" value="1"/>
</dbReference>